<proteinExistence type="predicted"/>
<name>A0A918DJ74_9ACTN</name>
<protein>
    <submittedName>
        <fullName evidence="2">Uncharacterized protein</fullName>
    </submittedName>
</protein>
<feature type="region of interest" description="Disordered" evidence="1">
    <location>
        <begin position="1"/>
        <end position="22"/>
    </location>
</feature>
<reference evidence="2" key="2">
    <citation type="submission" date="2020-09" db="EMBL/GenBank/DDBJ databases">
        <authorList>
            <person name="Sun Q."/>
            <person name="Zhou Y."/>
        </authorList>
    </citation>
    <scope>NUCLEOTIDE SEQUENCE</scope>
    <source>
        <strain evidence="2">CGMCC 4.7368</strain>
    </source>
</reference>
<gene>
    <name evidence="2" type="ORF">GCM10012289_25800</name>
</gene>
<evidence type="ECO:0000256" key="1">
    <source>
        <dbReference type="SAM" id="MobiDB-lite"/>
    </source>
</evidence>
<dbReference type="RefSeq" id="WP_225263201.1">
    <property type="nucleotide sequence ID" value="NZ_BMNH01000006.1"/>
</dbReference>
<sequence>MAERIGYQTHHFSLANPQGEGQEDVPTLLRRVADTLDGLGAIEIRDLILHTDLDDEGTSWPSVTVYFDYDEENPPGDDMTGG</sequence>
<dbReference type="EMBL" id="BMNH01000006">
    <property type="protein sequence ID" value="GGO68016.1"/>
    <property type="molecule type" value="Genomic_DNA"/>
</dbReference>
<dbReference type="Proteomes" id="UP000646523">
    <property type="component" value="Unassembled WGS sequence"/>
</dbReference>
<comment type="caution">
    <text evidence="2">The sequence shown here is derived from an EMBL/GenBank/DDBJ whole genome shotgun (WGS) entry which is preliminary data.</text>
</comment>
<evidence type="ECO:0000313" key="2">
    <source>
        <dbReference type="EMBL" id="GGO68016.1"/>
    </source>
</evidence>
<organism evidence="2 3">
    <name type="scientific">Nonomuraea cavernae</name>
    <dbReference type="NCBI Taxonomy" id="2045107"/>
    <lineage>
        <taxon>Bacteria</taxon>
        <taxon>Bacillati</taxon>
        <taxon>Actinomycetota</taxon>
        <taxon>Actinomycetes</taxon>
        <taxon>Streptosporangiales</taxon>
        <taxon>Streptosporangiaceae</taxon>
        <taxon>Nonomuraea</taxon>
    </lineage>
</organism>
<evidence type="ECO:0000313" key="3">
    <source>
        <dbReference type="Proteomes" id="UP000646523"/>
    </source>
</evidence>
<accession>A0A918DJ74</accession>
<dbReference type="AlphaFoldDB" id="A0A918DJ74"/>
<reference evidence="2" key="1">
    <citation type="journal article" date="2014" name="Int. J. Syst. Evol. Microbiol.">
        <title>Complete genome sequence of Corynebacterium casei LMG S-19264T (=DSM 44701T), isolated from a smear-ripened cheese.</title>
        <authorList>
            <consortium name="US DOE Joint Genome Institute (JGI-PGF)"/>
            <person name="Walter F."/>
            <person name="Albersmeier A."/>
            <person name="Kalinowski J."/>
            <person name="Ruckert C."/>
        </authorList>
    </citation>
    <scope>NUCLEOTIDE SEQUENCE</scope>
    <source>
        <strain evidence="2">CGMCC 4.7368</strain>
    </source>
</reference>
<keyword evidence="3" id="KW-1185">Reference proteome</keyword>